<sequence length="266" mass="30800">MRKPSIFSRDYERRMRKRRRRIALISILGLIIIGIVFMKIAMSSINMDTLRNKVQMWIDEDDATKEEDKNISDLEDNEDNEVVEEAPKEPEIKLIEFKVNDNIIVKAEYEDINGAIKLKGVKEAPSNIYYSINAGKNLILTIDEKQNMKFFNMDKKEVNITKDKYTAPNGEVFNKDSVIQTYNGYLWNVEAKFISDTSVAYISNVPYFGYDLNKYVWVVDLSNNNHKTLWNSKGKEIKFGELKEKGLEVVIDGNVKYVNVNGELTN</sequence>
<comment type="caution">
    <text evidence="2">The sequence shown here is derived from an EMBL/GenBank/DDBJ whole genome shotgun (WGS) entry which is preliminary data.</text>
</comment>
<gene>
    <name evidence="2" type="ORF">SDC9_46059</name>
</gene>
<keyword evidence="1" id="KW-1133">Transmembrane helix</keyword>
<accession>A0A644W8B8</accession>
<name>A0A644W8B8_9ZZZZ</name>
<keyword evidence="1" id="KW-0812">Transmembrane</keyword>
<dbReference type="EMBL" id="VSSQ01000691">
    <property type="protein sequence ID" value="MPL99838.1"/>
    <property type="molecule type" value="Genomic_DNA"/>
</dbReference>
<evidence type="ECO:0000256" key="1">
    <source>
        <dbReference type="SAM" id="Phobius"/>
    </source>
</evidence>
<dbReference type="AlphaFoldDB" id="A0A644W8B8"/>
<evidence type="ECO:0000313" key="2">
    <source>
        <dbReference type="EMBL" id="MPL99838.1"/>
    </source>
</evidence>
<reference evidence="2" key="1">
    <citation type="submission" date="2019-08" db="EMBL/GenBank/DDBJ databases">
        <authorList>
            <person name="Kucharzyk K."/>
            <person name="Murdoch R.W."/>
            <person name="Higgins S."/>
            <person name="Loffler F."/>
        </authorList>
    </citation>
    <scope>NUCLEOTIDE SEQUENCE</scope>
</reference>
<keyword evidence="1" id="KW-0472">Membrane</keyword>
<proteinExistence type="predicted"/>
<organism evidence="2">
    <name type="scientific">bioreactor metagenome</name>
    <dbReference type="NCBI Taxonomy" id="1076179"/>
    <lineage>
        <taxon>unclassified sequences</taxon>
        <taxon>metagenomes</taxon>
        <taxon>ecological metagenomes</taxon>
    </lineage>
</organism>
<protein>
    <submittedName>
        <fullName evidence="2">Uncharacterized protein</fullName>
    </submittedName>
</protein>
<feature type="transmembrane region" description="Helical" evidence="1">
    <location>
        <begin position="21"/>
        <end position="42"/>
    </location>
</feature>